<dbReference type="AlphaFoldDB" id="A0A8I1JIA1"/>
<dbReference type="RefSeq" id="WP_198746366.1">
    <property type="nucleotide sequence ID" value="NZ_JAEHTE010000001.1"/>
</dbReference>
<proteinExistence type="predicted"/>
<dbReference type="Pfam" id="PF21845">
    <property type="entry name" value="DUF6904"/>
    <property type="match status" value="1"/>
</dbReference>
<dbReference type="Proteomes" id="UP000637061">
    <property type="component" value="Unassembled WGS sequence"/>
</dbReference>
<comment type="caution">
    <text evidence="1">The sequence shown here is derived from an EMBL/GenBank/DDBJ whole genome shotgun (WGS) entry which is preliminary data.</text>
</comment>
<evidence type="ECO:0000313" key="2">
    <source>
        <dbReference type="Proteomes" id="UP000637061"/>
    </source>
</evidence>
<accession>A0A8I1JIA1</accession>
<gene>
    <name evidence="1" type="ORF">JEU22_02435</name>
</gene>
<sequence length="206" mass="23863">MQYQTRKSNAGFILWGDMYELKALWTLIHRIQDESAIIKSEDGTLMDFAYELRHAFDRMRRTSTRDWYGEDETPVYGMDCYWPEVLAQVGLMRAAMAFMPTITRNDQAVMYGLEATVLDALEQMLPGAGENFLSSVARNAQQGEKQLRSRIVNRTCYFLTLTPAARKKHLGAIVDSMGSIWARDNYLDPSLFEQFEDWTSYPEHKF</sequence>
<dbReference type="InterPro" id="IPR054199">
    <property type="entry name" value="DUF6904"/>
</dbReference>
<dbReference type="EMBL" id="JAEHTE010000001">
    <property type="protein sequence ID" value="MBI6882758.1"/>
    <property type="molecule type" value="Genomic_DNA"/>
</dbReference>
<evidence type="ECO:0000313" key="1">
    <source>
        <dbReference type="EMBL" id="MBI6882758.1"/>
    </source>
</evidence>
<organism evidence="1 2">
    <name type="scientific">Pseudomonas putida</name>
    <name type="common">Arthrobacter siderocapsulatus</name>
    <dbReference type="NCBI Taxonomy" id="303"/>
    <lineage>
        <taxon>Bacteria</taxon>
        <taxon>Pseudomonadati</taxon>
        <taxon>Pseudomonadota</taxon>
        <taxon>Gammaproteobacteria</taxon>
        <taxon>Pseudomonadales</taxon>
        <taxon>Pseudomonadaceae</taxon>
        <taxon>Pseudomonas</taxon>
    </lineage>
</organism>
<name>A0A8I1JIA1_PSEPU</name>
<protein>
    <submittedName>
        <fullName evidence="1">Uncharacterized protein</fullName>
    </submittedName>
</protein>
<reference evidence="1" key="1">
    <citation type="submission" date="2020-12" db="EMBL/GenBank/DDBJ databases">
        <title>Enhanced detection system for hospital associated transmission using whole genome sequencing surveillance.</title>
        <authorList>
            <person name="Harrison L.H."/>
            <person name="Van Tyne D."/>
            <person name="Marsh J.W."/>
            <person name="Griffith M.P."/>
            <person name="Snyder D.J."/>
            <person name="Cooper V.S."/>
            <person name="Mustapha M."/>
        </authorList>
    </citation>
    <scope>NUCLEOTIDE SEQUENCE</scope>
    <source>
        <strain evidence="1">PSB00042</strain>
    </source>
</reference>